<dbReference type="OrthoDB" id="9770492at2"/>
<keyword evidence="4 6" id="KW-1133">Transmembrane helix</keyword>
<dbReference type="SUPFAM" id="SSF103473">
    <property type="entry name" value="MFS general substrate transporter"/>
    <property type="match status" value="1"/>
</dbReference>
<dbReference type="InterPro" id="IPR011701">
    <property type="entry name" value="MFS"/>
</dbReference>
<feature type="transmembrane region" description="Helical" evidence="6">
    <location>
        <begin position="297"/>
        <end position="315"/>
    </location>
</feature>
<keyword evidence="9" id="KW-1185">Reference proteome</keyword>
<sequence>MNLSWQWIQQNRKLLLLSLGHLVTDLNQGAMALVAIFLKDHYDLSYFLVGIAILAGNVSSSVIQPIFGVLSDRYRTTWLMPLGTVLAGAGMALAGLSTNFWMALAGFLLSGLGVAAFHPESYKAAQVVAGKGKASAISIFSVGGNLGFGIGPLLAGFFYKGWGLPGLVGFLPITIAMAYMLAQSMSGLHAASRANVSTSTARQTAAASAVSKSAAAHPDTLPVAPFAFTGPLVTLLAIVFIRSWVTAGLTTYVPLYFVDILHGTKDQGANLLSYFLIVGAIGTLSGGPIADRFGARRLIFLSLFISMPLVFLVPYTDGFVLQAILSVLGVVLFSSFSSAIVIGQEMMPNHLGTVSGLIIGFAIGMGGVGVTVLGKIADLVGIEPIFTVLAALLLVGAALTVYMALHWRRKEGAALS</sequence>
<feature type="transmembrane region" description="Helical" evidence="6">
    <location>
        <begin position="100"/>
        <end position="117"/>
    </location>
</feature>
<reference evidence="8 9" key="1">
    <citation type="submission" date="2020-01" db="EMBL/GenBank/DDBJ databases">
        <title>Whole-genome sequence of Heliobacterium undosum DSM 13378.</title>
        <authorList>
            <person name="Kyndt J.A."/>
            <person name="Meyer T.E."/>
        </authorList>
    </citation>
    <scope>NUCLEOTIDE SEQUENCE [LARGE SCALE GENOMIC DNA]</scope>
    <source>
        <strain evidence="8 9">DSM 13378</strain>
    </source>
</reference>
<evidence type="ECO:0000313" key="8">
    <source>
        <dbReference type="EMBL" id="MZP31325.1"/>
    </source>
</evidence>
<dbReference type="InterPro" id="IPR020846">
    <property type="entry name" value="MFS_dom"/>
</dbReference>
<organism evidence="8 9">
    <name type="scientific">Heliomicrobium undosum</name>
    <dbReference type="NCBI Taxonomy" id="121734"/>
    <lineage>
        <taxon>Bacteria</taxon>
        <taxon>Bacillati</taxon>
        <taxon>Bacillota</taxon>
        <taxon>Clostridia</taxon>
        <taxon>Eubacteriales</taxon>
        <taxon>Heliobacteriaceae</taxon>
        <taxon>Heliomicrobium</taxon>
    </lineage>
</organism>
<accession>A0A845L8H1</accession>
<dbReference type="CDD" id="cd17478">
    <property type="entry name" value="MFS_FsR"/>
    <property type="match status" value="1"/>
</dbReference>
<feature type="transmembrane region" description="Helical" evidence="6">
    <location>
        <begin position="48"/>
        <end position="70"/>
    </location>
</feature>
<gene>
    <name evidence="8" type="ORF">GTO91_16580</name>
</gene>
<dbReference type="Proteomes" id="UP000463470">
    <property type="component" value="Unassembled WGS sequence"/>
</dbReference>
<dbReference type="EMBL" id="WXEY01000032">
    <property type="protein sequence ID" value="MZP31325.1"/>
    <property type="molecule type" value="Genomic_DNA"/>
</dbReference>
<dbReference type="GO" id="GO:0005886">
    <property type="term" value="C:plasma membrane"/>
    <property type="evidence" value="ECO:0007669"/>
    <property type="project" value="UniProtKB-SubCell"/>
</dbReference>
<feature type="transmembrane region" description="Helical" evidence="6">
    <location>
        <begin position="271"/>
        <end position="290"/>
    </location>
</feature>
<evidence type="ECO:0000259" key="7">
    <source>
        <dbReference type="PROSITE" id="PS50850"/>
    </source>
</evidence>
<evidence type="ECO:0000256" key="6">
    <source>
        <dbReference type="SAM" id="Phobius"/>
    </source>
</evidence>
<evidence type="ECO:0000256" key="5">
    <source>
        <dbReference type="ARBA" id="ARBA00023136"/>
    </source>
</evidence>
<feature type="transmembrane region" description="Helical" evidence="6">
    <location>
        <begin position="354"/>
        <end position="373"/>
    </location>
</feature>
<feature type="transmembrane region" description="Helical" evidence="6">
    <location>
        <begin position="77"/>
        <end position="94"/>
    </location>
</feature>
<feature type="domain" description="Major facilitator superfamily (MFS) profile" evidence="7">
    <location>
        <begin position="13"/>
        <end position="408"/>
    </location>
</feature>
<feature type="transmembrane region" description="Helical" evidence="6">
    <location>
        <begin position="164"/>
        <end position="182"/>
    </location>
</feature>
<feature type="transmembrane region" description="Helical" evidence="6">
    <location>
        <begin position="385"/>
        <end position="405"/>
    </location>
</feature>
<dbReference type="GO" id="GO:0022857">
    <property type="term" value="F:transmembrane transporter activity"/>
    <property type="evidence" value="ECO:0007669"/>
    <property type="project" value="InterPro"/>
</dbReference>
<dbReference type="PANTHER" id="PTHR43129">
    <property type="entry name" value="FOSMIDOMYCIN RESISTANCE PROTEIN"/>
    <property type="match status" value="1"/>
</dbReference>
<evidence type="ECO:0000313" key="9">
    <source>
        <dbReference type="Proteomes" id="UP000463470"/>
    </source>
</evidence>
<evidence type="ECO:0000256" key="4">
    <source>
        <dbReference type="ARBA" id="ARBA00022989"/>
    </source>
</evidence>
<evidence type="ECO:0000256" key="1">
    <source>
        <dbReference type="ARBA" id="ARBA00004651"/>
    </source>
</evidence>
<keyword evidence="3 6" id="KW-0812">Transmembrane</keyword>
<feature type="transmembrane region" description="Helical" evidence="6">
    <location>
        <begin position="321"/>
        <end position="342"/>
    </location>
</feature>
<dbReference type="PROSITE" id="PS50850">
    <property type="entry name" value="MFS"/>
    <property type="match status" value="1"/>
</dbReference>
<dbReference type="Gene3D" id="1.20.1250.20">
    <property type="entry name" value="MFS general substrate transporter like domains"/>
    <property type="match status" value="2"/>
</dbReference>
<evidence type="ECO:0000256" key="2">
    <source>
        <dbReference type="ARBA" id="ARBA00022448"/>
    </source>
</evidence>
<feature type="transmembrane region" description="Helical" evidence="6">
    <location>
        <begin position="137"/>
        <end position="158"/>
    </location>
</feature>
<keyword evidence="2" id="KW-0813">Transport</keyword>
<dbReference type="InterPro" id="IPR036259">
    <property type="entry name" value="MFS_trans_sf"/>
</dbReference>
<name>A0A845L8H1_9FIRM</name>
<dbReference type="Pfam" id="PF07690">
    <property type="entry name" value="MFS_1"/>
    <property type="match status" value="1"/>
</dbReference>
<dbReference type="AlphaFoldDB" id="A0A845L8H1"/>
<dbReference type="RefSeq" id="WP_161259842.1">
    <property type="nucleotide sequence ID" value="NZ_WXEY01000032.1"/>
</dbReference>
<comment type="caution">
    <text evidence="8">The sequence shown here is derived from an EMBL/GenBank/DDBJ whole genome shotgun (WGS) entry which is preliminary data.</text>
</comment>
<dbReference type="PANTHER" id="PTHR43129:SF1">
    <property type="entry name" value="FOSMIDOMYCIN RESISTANCE PROTEIN"/>
    <property type="match status" value="1"/>
</dbReference>
<evidence type="ECO:0000256" key="3">
    <source>
        <dbReference type="ARBA" id="ARBA00022692"/>
    </source>
</evidence>
<proteinExistence type="predicted"/>
<comment type="subcellular location">
    <subcellularLocation>
        <location evidence="1">Cell membrane</location>
        <topology evidence="1">Multi-pass membrane protein</topology>
    </subcellularLocation>
</comment>
<keyword evidence="5 6" id="KW-0472">Membrane</keyword>
<protein>
    <submittedName>
        <fullName evidence="8">MFS transporter</fullName>
    </submittedName>
</protein>